<gene>
    <name evidence="3" type="ORF">CUMW_151170</name>
</gene>
<dbReference type="Proteomes" id="UP000236630">
    <property type="component" value="Unassembled WGS sequence"/>
</dbReference>
<evidence type="ECO:0000256" key="1">
    <source>
        <dbReference type="SAM" id="Phobius"/>
    </source>
</evidence>
<dbReference type="InterPro" id="IPR036047">
    <property type="entry name" value="F-box-like_dom_sf"/>
</dbReference>
<dbReference type="STRING" id="55188.A0A2H5PMY2"/>
<sequence>MVHQSIGTDILSEILSRATLQTVGRCRLASKECNDLTYRSYFMHLHCQRTRTISGFLLASMMSHKHPAEFVSTDNNIPNIVSLRFLPGCARILACTNQGLLLCLNSRPKCHRIPEYYVCKPTTKEWQQIPNPKTRYFARNVAMMVLRLDPLRYKIIRLSEPSHLRNLNRKHAYEHCFCCEVFDSERWAWRQLEEMYLPYDEVLTSKPAISACGAFHWLTSEKNILAFNADDETWTMLSVPDAVNNKSYYLQLAGYQGKLACLRKERGREDCFELWVMEDYFGKKLWNKKHTVSTKPLQIEERFVSPEALYNAENALVRSYYDRVYFYKFTDGSFDAVKLKNGHYDQGIFPFQSDFEPSNLRICRRFKNHPRQRPRRSLQRCNEFIHLLGLGCRRALNPTLMFIFLLLIFTLFCSVLDEQGFNVNVSL</sequence>
<feature type="transmembrane region" description="Helical" evidence="1">
    <location>
        <begin position="395"/>
        <end position="416"/>
    </location>
</feature>
<evidence type="ECO:0000259" key="2">
    <source>
        <dbReference type="Pfam" id="PF08268"/>
    </source>
</evidence>
<keyword evidence="1" id="KW-0472">Membrane</keyword>
<proteinExistence type="predicted"/>
<dbReference type="EMBL" id="BDQV01000096">
    <property type="protein sequence ID" value="GAY53710.1"/>
    <property type="molecule type" value="Genomic_DNA"/>
</dbReference>
<dbReference type="NCBIfam" id="TIGR01640">
    <property type="entry name" value="F_box_assoc_1"/>
    <property type="match status" value="1"/>
</dbReference>
<reference evidence="3 4" key="1">
    <citation type="journal article" date="2017" name="Front. Genet.">
        <title>Draft sequencing of the heterozygous diploid genome of Satsuma (Citrus unshiu Marc.) using a hybrid assembly approach.</title>
        <authorList>
            <person name="Shimizu T."/>
            <person name="Tanizawa Y."/>
            <person name="Mochizuki T."/>
            <person name="Nagasaki H."/>
            <person name="Yoshioka T."/>
            <person name="Toyoda A."/>
            <person name="Fujiyama A."/>
            <person name="Kaminuma E."/>
            <person name="Nakamura Y."/>
        </authorList>
    </citation>
    <scope>NUCLEOTIDE SEQUENCE [LARGE SCALE GENOMIC DNA]</scope>
    <source>
        <strain evidence="4">cv. Miyagawa wase</strain>
    </source>
</reference>
<dbReference type="InterPro" id="IPR055290">
    <property type="entry name" value="At3g26010-like"/>
</dbReference>
<name>A0A2H5PMY2_CITUN</name>
<dbReference type="SUPFAM" id="SSF81383">
    <property type="entry name" value="F-box domain"/>
    <property type="match status" value="1"/>
</dbReference>
<accession>A0A2H5PMY2</accession>
<keyword evidence="4" id="KW-1185">Reference proteome</keyword>
<dbReference type="InterPro" id="IPR013187">
    <property type="entry name" value="F-box-assoc_dom_typ3"/>
</dbReference>
<evidence type="ECO:0000313" key="4">
    <source>
        <dbReference type="Proteomes" id="UP000236630"/>
    </source>
</evidence>
<keyword evidence="1" id="KW-1133">Transmembrane helix</keyword>
<dbReference type="PANTHER" id="PTHR35546">
    <property type="entry name" value="F-BOX PROTEIN INTERACTION DOMAIN PROTEIN-RELATED"/>
    <property type="match status" value="1"/>
</dbReference>
<dbReference type="AlphaFoldDB" id="A0A2H5PMY2"/>
<dbReference type="Pfam" id="PF08268">
    <property type="entry name" value="FBA_3"/>
    <property type="match status" value="1"/>
</dbReference>
<organism evidence="3 4">
    <name type="scientific">Citrus unshiu</name>
    <name type="common">Satsuma mandarin</name>
    <name type="synonym">Citrus nobilis var. unshiu</name>
    <dbReference type="NCBI Taxonomy" id="55188"/>
    <lineage>
        <taxon>Eukaryota</taxon>
        <taxon>Viridiplantae</taxon>
        <taxon>Streptophyta</taxon>
        <taxon>Embryophyta</taxon>
        <taxon>Tracheophyta</taxon>
        <taxon>Spermatophyta</taxon>
        <taxon>Magnoliopsida</taxon>
        <taxon>eudicotyledons</taxon>
        <taxon>Gunneridae</taxon>
        <taxon>Pentapetalae</taxon>
        <taxon>rosids</taxon>
        <taxon>malvids</taxon>
        <taxon>Sapindales</taxon>
        <taxon>Rutaceae</taxon>
        <taxon>Aurantioideae</taxon>
        <taxon>Citrus</taxon>
    </lineage>
</organism>
<keyword evidence="1" id="KW-0812">Transmembrane</keyword>
<dbReference type="PANTHER" id="PTHR35546:SF16">
    <property type="entry name" value="F-BOX ASSOCIATED UBIQUITINATION EFFECTOR FAMILY PROTEIN-RELATED"/>
    <property type="match status" value="1"/>
</dbReference>
<dbReference type="InterPro" id="IPR017451">
    <property type="entry name" value="F-box-assoc_interact_dom"/>
</dbReference>
<protein>
    <recommendedName>
        <fullName evidence="2">F-box associated beta-propeller type 3 domain-containing protein</fullName>
    </recommendedName>
</protein>
<evidence type="ECO:0000313" key="3">
    <source>
        <dbReference type="EMBL" id="GAY53710.1"/>
    </source>
</evidence>
<comment type="caution">
    <text evidence="3">The sequence shown here is derived from an EMBL/GenBank/DDBJ whole genome shotgun (WGS) entry which is preliminary data.</text>
</comment>
<feature type="domain" description="F-box associated beta-propeller type 3" evidence="2">
    <location>
        <begin position="98"/>
        <end position="340"/>
    </location>
</feature>